<dbReference type="Proteomes" id="UP001459714">
    <property type="component" value="Unassembled WGS sequence"/>
</dbReference>
<evidence type="ECO:0000313" key="2">
    <source>
        <dbReference type="Proteomes" id="UP001459714"/>
    </source>
</evidence>
<sequence>MAKKIRTIETGVALVRHGIDYQIRTRGGIDNQINKAVSDLNDLEHQLTRLYQFIETSMDLYIKADDKVKSQIPERPEEKSWWEQSLDGFKAAGDFIGGVVKGLADVAVSRLAGIWQVVTNPIEMGKGIFYMVMHPIRTFRGRASLIK</sequence>
<keyword evidence="2" id="KW-1185">Reference proteome</keyword>
<evidence type="ECO:0000313" key="1">
    <source>
        <dbReference type="EMBL" id="MEL3955653.1"/>
    </source>
</evidence>
<organism evidence="1 2">
    <name type="scientific">Caldifermentibacillus hisashii</name>
    <dbReference type="NCBI Taxonomy" id="996558"/>
    <lineage>
        <taxon>Bacteria</taxon>
        <taxon>Bacillati</taxon>
        <taxon>Bacillota</taxon>
        <taxon>Bacilli</taxon>
        <taxon>Bacillales</taxon>
        <taxon>Bacillaceae</taxon>
        <taxon>Caldifermentibacillus</taxon>
    </lineage>
</organism>
<protein>
    <recommendedName>
        <fullName evidence="3">WXG100 family type VII secretion target</fullName>
    </recommendedName>
</protein>
<proteinExistence type="predicted"/>
<dbReference type="EMBL" id="JBBYAK010000001">
    <property type="protein sequence ID" value="MEL3955653.1"/>
    <property type="molecule type" value="Genomic_DNA"/>
</dbReference>
<reference evidence="1 2" key="1">
    <citation type="submission" date="2024-03" db="EMBL/GenBank/DDBJ databases">
        <title>Bacilli Hybrid Assemblies.</title>
        <authorList>
            <person name="Kovac J."/>
        </authorList>
    </citation>
    <scope>NUCLEOTIDE SEQUENCE [LARGE SCALE GENOMIC DNA]</scope>
    <source>
        <strain evidence="1 2">FSL M8-0022</strain>
    </source>
</reference>
<dbReference type="RefSeq" id="WP_342019460.1">
    <property type="nucleotide sequence ID" value="NZ_JBBYAK010000001.1"/>
</dbReference>
<evidence type="ECO:0008006" key="3">
    <source>
        <dbReference type="Google" id="ProtNLM"/>
    </source>
</evidence>
<gene>
    <name evidence="1" type="ORF">NST17_00035</name>
</gene>
<accession>A0ABU9JSZ2</accession>
<comment type="caution">
    <text evidence="1">The sequence shown here is derived from an EMBL/GenBank/DDBJ whole genome shotgun (WGS) entry which is preliminary data.</text>
</comment>
<name>A0ABU9JSZ2_9BACI</name>